<evidence type="ECO:0000259" key="2">
    <source>
        <dbReference type="PROSITE" id="PS50137"/>
    </source>
</evidence>
<dbReference type="Gene3D" id="3.30.160.20">
    <property type="match status" value="1"/>
</dbReference>
<sequence length="102" mass="11025">MEAGEDARSVLFVFSLMTYADKTDYVVALNNFLQEHPAGNLSPFFRWLMTQEGPNHQVVHIATAVFRGVAVGEGRGTSKGRAKNAAAKDVLANFQENGVPGS</sequence>
<evidence type="ECO:0000313" key="4">
    <source>
        <dbReference type="Proteomes" id="UP001203297"/>
    </source>
</evidence>
<feature type="domain" description="DRBM" evidence="2">
    <location>
        <begin position="24"/>
        <end position="96"/>
    </location>
</feature>
<name>A0AAD4QS74_9AGAM</name>
<dbReference type="SUPFAM" id="SSF54768">
    <property type="entry name" value="dsRNA-binding domain-like"/>
    <property type="match status" value="1"/>
</dbReference>
<evidence type="ECO:0000256" key="1">
    <source>
        <dbReference type="PROSITE-ProRule" id="PRU00266"/>
    </source>
</evidence>
<protein>
    <recommendedName>
        <fullName evidence="2">DRBM domain-containing protein</fullName>
    </recommendedName>
</protein>
<proteinExistence type="predicted"/>
<dbReference type="EMBL" id="WTXG01000002">
    <property type="protein sequence ID" value="KAI0306885.1"/>
    <property type="molecule type" value="Genomic_DNA"/>
</dbReference>
<comment type="caution">
    <text evidence="3">The sequence shown here is derived from an EMBL/GenBank/DDBJ whole genome shotgun (WGS) entry which is preliminary data.</text>
</comment>
<dbReference type="Proteomes" id="UP001203297">
    <property type="component" value="Unassembled WGS sequence"/>
</dbReference>
<dbReference type="GO" id="GO:0003723">
    <property type="term" value="F:RNA binding"/>
    <property type="evidence" value="ECO:0007669"/>
    <property type="project" value="UniProtKB-UniRule"/>
</dbReference>
<organism evidence="3 4">
    <name type="scientific">Multifurca ochricompacta</name>
    <dbReference type="NCBI Taxonomy" id="376703"/>
    <lineage>
        <taxon>Eukaryota</taxon>
        <taxon>Fungi</taxon>
        <taxon>Dikarya</taxon>
        <taxon>Basidiomycota</taxon>
        <taxon>Agaricomycotina</taxon>
        <taxon>Agaricomycetes</taxon>
        <taxon>Russulales</taxon>
        <taxon>Russulaceae</taxon>
        <taxon>Multifurca</taxon>
    </lineage>
</organism>
<gene>
    <name evidence="3" type="ORF">B0F90DRAFT_1665253</name>
</gene>
<accession>A0AAD4QS74</accession>
<evidence type="ECO:0000313" key="3">
    <source>
        <dbReference type="EMBL" id="KAI0306885.1"/>
    </source>
</evidence>
<keyword evidence="4" id="KW-1185">Reference proteome</keyword>
<dbReference type="InterPro" id="IPR014720">
    <property type="entry name" value="dsRBD_dom"/>
</dbReference>
<reference evidence="3" key="1">
    <citation type="journal article" date="2022" name="New Phytol.">
        <title>Evolutionary transition to the ectomycorrhizal habit in the genomes of a hyperdiverse lineage of mushroom-forming fungi.</title>
        <authorList>
            <person name="Looney B."/>
            <person name="Miyauchi S."/>
            <person name="Morin E."/>
            <person name="Drula E."/>
            <person name="Courty P.E."/>
            <person name="Kohler A."/>
            <person name="Kuo A."/>
            <person name="LaButti K."/>
            <person name="Pangilinan J."/>
            <person name="Lipzen A."/>
            <person name="Riley R."/>
            <person name="Andreopoulos W."/>
            <person name="He G."/>
            <person name="Johnson J."/>
            <person name="Nolan M."/>
            <person name="Tritt A."/>
            <person name="Barry K.W."/>
            <person name="Grigoriev I.V."/>
            <person name="Nagy L.G."/>
            <person name="Hibbett D."/>
            <person name="Henrissat B."/>
            <person name="Matheny P.B."/>
            <person name="Labbe J."/>
            <person name="Martin F.M."/>
        </authorList>
    </citation>
    <scope>NUCLEOTIDE SEQUENCE</scope>
    <source>
        <strain evidence="3">BPL690</strain>
    </source>
</reference>
<dbReference type="PROSITE" id="PS50137">
    <property type="entry name" value="DS_RBD"/>
    <property type="match status" value="1"/>
</dbReference>
<dbReference type="Pfam" id="PF00035">
    <property type="entry name" value="dsrm"/>
    <property type="match status" value="1"/>
</dbReference>
<dbReference type="AlphaFoldDB" id="A0AAD4QS74"/>
<keyword evidence="1" id="KW-0694">RNA-binding</keyword>